<dbReference type="Proteomes" id="UP000030745">
    <property type="component" value="Unassembled WGS sequence"/>
</dbReference>
<dbReference type="KEGG" id="spar:SPRG_06469"/>
<evidence type="ECO:0000256" key="1">
    <source>
        <dbReference type="SAM" id="Phobius"/>
    </source>
</evidence>
<dbReference type="Pfam" id="PF04749">
    <property type="entry name" value="PLAC8"/>
    <property type="match status" value="1"/>
</dbReference>
<dbReference type="VEuPathDB" id="FungiDB:SPRG_06469"/>
<organism evidence="2 3">
    <name type="scientific">Saprolegnia parasitica (strain CBS 223.65)</name>
    <dbReference type="NCBI Taxonomy" id="695850"/>
    <lineage>
        <taxon>Eukaryota</taxon>
        <taxon>Sar</taxon>
        <taxon>Stramenopiles</taxon>
        <taxon>Oomycota</taxon>
        <taxon>Saprolegniomycetes</taxon>
        <taxon>Saprolegniales</taxon>
        <taxon>Saprolegniaceae</taxon>
        <taxon>Saprolegnia</taxon>
    </lineage>
</organism>
<dbReference type="GeneID" id="24128817"/>
<dbReference type="OMA" id="ANTPGEC"/>
<keyword evidence="1" id="KW-0812">Transmembrane</keyword>
<reference evidence="2 3" key="1">
    <citation type="journal article" date="2013" name="PLoS Genet.">
        <title>Distinctive expansion of potential virulence genes in the genome of the oomycete fish pathogen Saprolegnia parasitica.</title>
        <authorList>
            <person name="Jiang R.H."/>
            <person name="de Bruijn I."/>
            <person name="Haas B.J."/>
            <person name="Belmonte R."/>
            <person name="Lobach L."/>
            <person name="Christie J."/>
            <person name="van den Ackerveken G."/>
            <person name="Bottin A."/>
            <person name="Bulone V."/>
            <person name="Diaz-Moreno S.M."/>
            <person name="Dumas B."/>
            <person name="Fan L."/>
            <person name="Gaulin E."/>
            <person name="Govers F."/>
            <person name="Grenville-Briggs L.J."/>
            <person name="Horner N.R."/>
            <person name="Levin J.Z."/>
            <person name="Mammella M."/>
            <person name="Meijer H.J."/>
            <person name="Morris P."/>
            <person name="Nusbaum C."/>
            <person name="Oome S."/>
            <person name="Phillips A.J."/>
            <person name="van Rooyen D."/>
            <person name="Rzeszutek E."/>
            <person name="Saraiva M."/>
            <person name="Secombes C.J."/>
            <person name="Seidl M.F."/>
            <person name="Snel B."/>
            <person name="Stassen J.H."/>
            <person name="Sykes S."/>
            <person name="Tripathy S."/>
            <person name="van den Berg H."/>
            <person name="Vega-Arreguin J.C."/>
            <person name="Wawra S."/>
            <person name="Young S.K."/>
            <person name="Zeng Q."/>
            <person name="Dieguez-Uribeondo J."/>
            <person name="Russ C."/>
            <person name="Tyler B.M."/>
            <person name="van West P."/>
        </authorList>
    </citation>
    <scope>NUCLEOTIDE SEQUENCE [LARGE SCALE GENOMIC DNA]</scope>
    <source>
        <strain evidence="2 3">CBS 223.65</strain>
    </source>
</reference>
<dbReference type="OrthoDB" id="67953at2759"/>
<keyword evidence="1" id="KW-0472">Membrane</keyword>
<dbReference type="RefSeq" id="XP_012200676.1">
    <property type="nucleotide sequence ID" value="XM_012345286.1"/>
</dbReference>
<name>A0A067CDP5_SAPPC</name>
<evidence type="ECO:0008006" key="4">
    <source>
        <dbReference type="Google" id="ProtNLM"/>
    </source>
</evidence>
<proteinExistence type="predicted"/>
<sequence>MREGRVKTVYILSDEEDAAVDFAAAAETPPGAWKTPLFTNACADAPNLAMAVCCPCVALGKVLAIVGVMSCKRAVVASGLWLLLLLLAILNLQSESPWPGGPGGAYSVGFVIALALVPSLTLFNLRFHIRDHDSIPKADWEDVCCAIWCFPFVLAQMTIQVEANTPGECDFEDNATLIAYSTA</sequence>
<dbReference type="AlphaFoldDB" id="A0A067CDP5"/>
<evidence type="ECO:0000313" key="2">
    <source>
        <dbReference type="EMBL" id="KDO28613.1"/>
    </source>
</evidence>
<feature type="transmembrane region" description="Helical" evidence="1">
    <location>
        <begin position="104"/>
        <end position="125"/>
    </location>
</feature>
<dbReference type="PANTHER" id="PTHR15907">
    <property type="entry name" value="DUF614 FAMILY PROTEIN-RELATED"/>
    <property type="match status" value="1"/>
</dbReference>
<accession>A0A067CDP5</accession>
<keyword evidence="3" id="KW-1185">Reference proteome</keyword>
<keyword evidence="1" id="KW-1133">Transmembrane helix</keyword>
<feature type="transmembrane region" description="Helical" evidence="1">
    <location>
        <begin position="75"/>
        <end position="92"/>
    </location>
</feature>
<protein>
    <recommendedName>
        <fullName evidence="4">Transmembrane protein</fullName>
    </recommendedName>
</protein>
<dbReference type="EMBL" id="KK583210">
    <property type="protein sequence ID" value="KDO28613.1"/>
    <property type="molecule type" value="Genomic_DNA"/>
</dbReference>
<evidence type="ECO:0000313" key="3">
    <source>
        <dbReference type="Proteomes" id="UP000030745"/>
    </source>
</evidence>
<dbReference type="InterPro" id="IPR006461">
    <property type="entry name" value="PLAC_motif_containing"/>
</dbReference>
<gene>
    <name evidence="2" type="ORF">SPRG_06469</name>
</gene>